<dbReference type="OrthoDB" id="4747837at2"/>
<dbReference type="RefSeq" id="WP_055580337.1">
    <property type="nucleotide sequence ID" value="NZ_LKTM01000344.1"/>
</dbReference>
<evidence type="ECO:0000313" key="3">
    <source>
        <dbReference type="Proteomes" id="UP000051677"/>
    </source>
</evidence>
<dbReference type="Proteomes" id="UP000051677">
    <property type="component" value="Unassembled WGS sequence"/>
</dbReference>
<dbReference type="EMBL" id="LKTM01000344">
    <property type="protein sequence ID" value="KQH76764.1"/>
    <property type="molecule type" value="Genomic_DNA"/>
</dbReference>
<comment type="caution">
    <text evidence="2">The sequence shown here is derived from an EMBL/GenBank/DDBJ whole genome shotgun (WGS) entry which is preliminary data.</text>
</comment>
<gene>
    <name evidence="2" type="ORF">AO501_04910</name>
</gene>
<proteinExistence type="predicted"/>
<evidence type="ECO:0000256" key="1">
    <source>
        <dbReference type="SAM" id="Phobius"/>
    </source>
</evidence>
<reference evidence="2 3" key="1">
    <citation type="submission" date="2015-10" db="EMBL/GenBank/DDBJ databases">
        <title>Mycobacterium gordonae draft genome assembly.</title>
        <authorList>
            <person name="Ustinova V."/>
            <person name="Smirnova T."/>
            <person name="Blagodatskikh K."/>
            <person name="Varlamov D."/>
            <person name="Larionova E."/>
            <person name="Chernousova L."/>
        </authorList>
    </citation>
    <scope>NUCLEOTIDE SEQUENCE [LARGE SCALE GENOMIC DNA]</scope>
    <source>
        <strain evidence="2 3">CTRI 14-8773</strain>
    </source>
</reference>
<keyword evidence="1" id="KW-0812">Transmembrane</keyword>
<name>A0A0Q2X643_MYCGO</name>
<keyword evidence="1" id="KW-0472">Membrane</keyword>
<dbReference type="STRING" id="1778.A9W97_16240"/>
<feature type="transmembrane region" description="Helical" evidence="1">
    <location>
        <begin position="7"/>
        <end position="29"/>
    </location>
</feature>
<protein>
    <recommendedName>
        <fullName evidence="4">DUF2530 domain-containing protein</fullName>
    </recommendedName>
</protein>
<feature type="transmembrane region" description="Helical" evidence="1">
    <location>
        <begin position="35"/>
        <end position="57"/>
    </location>
</feature>
<sequence>MRLRGTYAGYSVGCALTWAVVLIVVALTYPDRLHTFLIFAGGWLIGWISATIARSVYPPPKTRSRPPAS</sequence>
<organism evidence="2 3">
    <name type="scientific">Mycobacterium gordonae</name>
    <dbReference type="NCBI Taxonomy" id="1778"/>
    <lineage>
        <taxon>Bacteria</taxon>
        <taxon>Bacillati</taxon>
        <taxon>Actinomycetota</taxon>
        <taxon>Actinomycetes</taxon>
        <taxon>Mycobacteriales</taxon>
        <taxon>Mycobacteriaceae</taxon>
        <taxon>Mycobacterium</taxon>
    </lineage>
</organism>
<keyword evidence="1" id="KW-1133">Transmembrane helix</keyword>
<accession>A0A0Q2X643</accession>
<evidence type="ECO:0008006" key="4">
    <source>
        <dbReference type="Google" id="ProtNLM"/>
    </source>
</evidence>
<evidence type="ECO:0000313" key="2">
    <source>
        <dbReference type="EMBL" id="KQH76764.1"/>
    </source>
</evidence>
<dbReference type="AlphaFoldDB" id="A0A0Q2X643"/>